<dbReference type="Proteomes" id="UP000807469">
    <property type="component" value="Unassembled WGS sequence"/>
</dbReference>
<accession>A0A9P5ZAC7</accession>
<feature type="region of interest" description="Disordered" evidence="1">
    <location>
        <begin position="28"/>
        <end position="85"/>
    </location>
</feature>
<dbReference type="OrthoDB" id="3270652at2759"/>
<feature type="compositionally biased region" description="Polar residues" evidence="1">
    <location>
        <begin position="28"/>
        <end position="38"/>
    </location>
</feature>
<evidence type="ECO:0000313" key="3">
    <source>
        <dbReference type="Proteomes" id="UP000807469"/>
    </source>
</evidence>
<sequence length="170" mass="18311">MSSKSGHKESQVSKILAAVAVQQLATLQPEQGTKNTLNLKEHPEQPKLLASGSLSTMPTPTWSSTPSFSESSTHPGPGSLPKPVPDTSAKLTFTLSPEELDLAKDLVLDLLGWGVEPEYLIDSGVSAAVIFRVFTDLNLRLPKNLKVSEELKKVAYSWGPSPFELPETSS</sequence>
<dbReference type="EMBL" id="MU155147">
    <property type="protein sequence ID" value="KAF9484039.1"/>
    <property type="molecule type" value="Genomic_DNA"/>
</dbReference>
<proteinExistence type="predicted"/>
<organism evidence="2 3">
    <name type="scientific">Pholiota conissans</name>
    <dbReference type="NCBI Taxonomy" id="109636"/>
    <lineage>
        <taxon>Eukaryota</taxon>
        <taxon>Fungi</taxon>
        <taxon>Dikarya</taxon>
        <taxon>Basidiomycota</taxon>
        <taxon>Agaricomycotina</taxon>
        <taxon>Agaricomycetes</taxon>
        <taxon>Agaricomycetidae</taxon>
        <taxon>Agaricales</taxon>
        <taxon>Agaricineae</taxon>
        <taxon>Strophariaceae</taxon>
        <taxon>Pholiota</taxon>
    </lineage>
</organism>
<keyword evidence="3" id="KW-1185">Reference proteome</keyword>
<feature type="compositionally biased region" description="Low complexity" evidence="1">
    <location>
        <begin position="53"/>
        <end position="75"/>
    </location>
</feature>
<comment type="caution">
    <text evidence="2">The sequence shown here is derived from an EMBL/GenBank/DDBJ whole genome shotgun (WGS) entry which is preliminary data.</text>
</comment>
<gene>
    <name evidence="2" type="ORF">BDN70DRAFT_989839</name>
</gene>
<dbReference type="AlphaFoldDB" id="A0A9P5ZAC7"/>
<evidence type="ECO:0000256" key="1">
    <source>
        <dbReference type="SAM" id="MobiDB-lite"/>
    </source>
</evidence>
<name>A0A9P5ZAC7_9AGAR</name>
<evidence type="ECO:0000313" key="2">
    <source>
        <dbReference type="EMBL" id="KAF9484039.1"/>
    </source>
</evidence>
<reference evidence="2" key="1">
    <citation type="submission" date="2020-11" db="EMBL/GenBank/DDBJ databases">
        <authorList>
            <consortium name="DOE Joint Genome Institute"/>
            <person name="Ahrendt S."/>
            <person name="Riley R."/>
            <person name="Andreopoulos W."/>
            <person name="Labutti K."/>
            <person name="Pangilinan J."/>
            <person name="Ruiz-Duenas F.J."/>
            <person name="Barrasa J.M."/>
            <person name="Sanchez-Garcia M."/>
            <person name="Camarero S."/>
            <person name="Miyauchi S."/>
            <person name="Serrano A."/>
            <person name="Linde D."/>
            <person name="Babiker R."/>
            <person name="Drula E."/>
            <person name="Ayuso-Fernandez I."/>
            <person name="Pacheco R."/>
            <person name="Padilla G."/>
            <person name="Ferreira P."/>
            <person name="Barriuso J."/>
            <person name="Kellner H."/>
            <person name="Castanera R."/>
            <person name="Alfaro M."/>
            <person name="Ramirez L."/>
            <person name="Pisabarro A.G."/>
            <person name="Kuo A."/>
            <person name="Tritt A."/>
            <person name="Lipzen A."/>
            <person name="He G."/>
            <person name="Yan M."/>
            <person name="Ng V."/>
            <person name="Cullen D."/>
            <person name="Martin F."/>
            <person name="Rosso M.-N."/>
            <person name="Henrissat B."/>
            <person name="Hibbett D."/>
            <person name="Martinez A.T."/>
            <person name="Grigoriev I.V."/>
        </authorList>
    </citation>
    <scope>NUCLEOTIDE SEQUENCE</scope>
    <source>
        <strain evidence="2">CIRM-BRFM 674</strain>
    </source>
</reference>
<protein>
    <submittedName>
        <fullName evidence="2">Uncharacterized protein</fullName>
    </submittedName>
</protein>